<feature type="transmembrane region" description="Helical" evidence="6">
    <location>
        <begin position="113"/>
        <end position="130"/>
    </location>
</feature>
<evidence type="ECO:0000256" key="2">
    <source>
        <dbReference type="ARBA" id="ARBA00007511"/>
    </source>
</evidence>
<evidence type="ECO:0000256" key="3">
    <source>
        <dbReference type="ARBA" id="ARBA00022692"/>
    </source>
</evidence>
<evidence type="ECO:0000256" key="1">
    <source>
        <dbReference type="ARBA" id="ARBA00004141"/>
    </source>
</evidence>
<feature type="transmembrane region" description="Helical" evidence="6">
    <location>
        <begin position="137"/>
        <end position="158"/>
    </location>
</feature>
<comment type="caution">
    <text evidence="7">The sequence shown here is derived from an EMBL/GenBank/DDBJ whole genome shotgun (WGS) entry which is preliminary data.</text>
</comment>
<protein>
    <submittedName>
        <fullName evidence="7">Putative membrane protein STKORF319</fullName>
    </submittedName>
</protein>
<gene>
    <name evidence="7" type="ORF">AHMF7616_01975</name>
</gene>
<keyword evidence="4 6" id="KW-1133">Transmembrane helix</keyword>
<keyword evidence="8" id="KW-1185">Reference proteome</keyword>
<keyword evidence="3 6" id="KW-0812">Transmembrane</keyword>
<feature type="transmembrane region" description="Helical" evidence="6">
    <location>
        <begin position="289"/>
        <end position="308"/>
    </location>
</feature>
<feature type="transmembrane region" description="Helical" evidence="6">
    <location>
        <begin position="314"/>
        <end position="333"/>
    </location>
</feature>
<accession>A0A369QG20</accession>
<organism evidence="7 8">
    <name type="scientific">Adhaeribacter pallidiroseus</name>
    <dbReference type="NCBI Taxonomy" id="2072847"/>
    <lineage>
        <taxon>Bacteria</taxon>
        <taxon>Pseudomonadati</taxon>
        <taxon>Bacteroidota</taxon>
        <taxon>Cytophagia</taxon>
        <taxon>Cytophagales</taxon>
        <taxon>Hymenobacteraceae</taxon>
        <taxon>Adhaeribacter</taxon>
    </lineage>
</organism>
<comment type="subcellular location">
    <subcellularLocation>
        <location evidence="1">Membrane</location>
        <topology evidence="1">Multi-pass membrane protein</topology>
    </subcellularLocation>
</comment>
<feature type="transmembrane region" description="Helical" evidence="6">
    <location>
        <begin position="227"/>
        <end position="251"/>
    </location>
</feature>
<dbReference type="PANTHER" id="PTHR30238">
    <property type="entry name" value="MEMBRANE BOUND PREDICTED REDOX MODULATOR"/>
    <property type="match status" value="1"/>
</dbReference>
<sequence>MYSGCLENKVYVQRVKRKQEQGLPVKNYLHELMSHHNIYFWILFNVFILLLLGLDLFVFHRKTHEVKIKEALGWSAFWVALSLSFNAVIYYWMGPAPALEFLTAYLIEKSLSVDNLFVFIMIFSYFRIPVQYQHKVLFWGILGALVLRATFIIVGVALLAKFHFIMYLLGAFLVFTGIKMATTEQEEIDPKANPVVKFISRYIPVTNTLVGDNFFVKYDKTWFITPLFLVLIMVETTDVVFAADSIPAILAVSRDSFIVYTSNVFALLGLRALYFALAGIMKLFHYLHYGLSLILVFIGAKLLLSDIYKLDMVYALIVVAVILIGSVVLSIFLPKKEADESNVVIKESEKHQQE</sequence>
<proteinExistence type="inferred from homology"/>
<dbReference type="GO" id="GO:0016020">
    <property type="term" value="C:membrane"/>
    <property type="evidence" value="ECO:0007669"/>
    <property type="project" value="UniProtKB-SubCell"/>
</dbReference>
<name>A0A369QG20_9BACT</name>
<dbReference type="EMBL" id="QASA01000001">
    <property type="protein sequence ID" value="RDC63372.1"/>
    <property type="molecule type" value="Genomic_DNA"/>
</dbReference>
<keyword evidence="5 6" id="KW-0472">Membrane</keyword>
<evidence type="ECO:0000256" key="4">
    <source>
        <dbReference type="ARBA" id="ARBA00022989"/>
    </source>
</evidence>
<feature type="transmembrane region" description="Helical" evidence="6">
    <location>
        <begin position="257"/>
        <end position="277"/>
    </location>
</feature>
<feature type="transmembrane region" description="Helical" evidence="6">
    <location>
        <begin position="71"/>
        <end position="93"/>
    </location>
</feature>
<evidence type="ECO:0000256" key="5">
    <source>
        <dbReference type="ARBA" id="ARBA00023136"/>
    </source>
</evidence>
<feature type="transmembrane region" description="Helical" evidence="6">
    <location>
        <begin position="38"/>
        <end position="59"/>
    </location>
</feature>
<evidence type="ECO:0000313" key="8">
    <source>
        <dbReference type="Proteomes" id="UP000253919"/>
    </source>
</evidence>
<dbReference type="InterPro" id="IPR005496">
    <property type="entry name" value="Integral_membrane_TerC"/>
</dbReference>
<dbReference type="InterPro" id="IPR022369">
    <property type="entry name" value="Integral_membrane_TerC_rswitch"/>
</dbReference>
<dbReference type="AlphaFoldDB" id="A0A369QG20"/>
<comment type="similarity">
    <text evidence="2">Belongs to the TerC family.</text>
</comment>
<dbReference type="Pfam" id="PF03741">
    <property type="entry name" value="TerC"/>
    <property type="match status" value="1"/>
</dbReference>
<evidence type="ECO:0000256" key="6">
    <source>
        <dbReference type="SAM" id="Phobius"/>
    </source>
</evidence>
<dbReference type="PANTHER" id="PTHR30238:SF0">
    <property type="entry name" value="THYLAKOID MEMBRANE PROTEIN TERC, CHLOROPLASTIC"/>
    <property type="match status" value="1"/>
</dbReference>
<evidence type="ECO:0000313" key="7">
    <source>
        <dbReference type="EMBL" id="RDC63372.1"/>
    </source>
</evidence>
<reference evidence="7 8" key="1">
    <citation type="submission" date="2018-04" db="EMBL/GenBank/DDBJ databases">
        <title>Adhaeribacter sp. HMF7616 genome sequencing and assembly.</title>
        <authorList>
            <person name="Kang H."/>
            <person name="Kang J."/>
            <person name="Cha I."/>
            <person name="Kim H."/>
            <person name="Joh K."/>
        </authorList>
    </citation>
    <scope>NUCLEOTIDE SEQUENCE [LARGE SCALE GENOMIC DNA]</scope>
    <source>
        <strain evidence="7 8">HMF7616</strain>
    </source>
</reference>
<dbReference type="Proteomes" id="UP000253919">
    <property type="component" value="Unassembled WGS sequence"/>
</dbReference>
<dbReference type="NCBIfam" id="TIGR03718">
    <property type="entry name" value="R_switched_Alx"/>
    <property type="match status" value="1"/>
</dbReference>